<gene>
    <name evidence="7" type="ORF">SODALDRAFT_340519</name>
</gene>
<organism evidence="7 8">
    <name type="scientific">Sodiomyces alkalinus (strain CBS 110278 / VKM F-3762 / F11)</name>
    <name type="common">Alkaliphilic filamentous fungus</name>
    <dbReference type="NCBI Taxonomy" id="1314773"/>
    <lineage>
        <taxon>Eukaryota</taxon>
        <taxon>Fungi</taxon>
        <taxon>Dikarya</taxon>
        <taxon>Ascomycota</taxon>
        <taxon>Pezizomycotina</taxon>
        <taxon>Sordariomycetes</taxon>
        <taxon>Hypocreomycetidae</taxon>
        <taxon>Glomerellales</taxon>
        <taxon>Plectosphaerellaceae</taxon>
        <taxon>Sodiomyces</taxon>
    </lineage>
</organism>
<dbReference type="Gene3D" id="3.20.20.330">
    <property type="entry name" value="Homocysteine-binding-like domain"/>
    <property type="match status" value="1"/>
</dbReference>
<protein>
    <submittedName>
        <fullName evidence="7">Homocysteine S-methyltransferase</fullName>
    </submittedName>
</protein>
<accession>A0A3N2PRV0</accession>
<keyword evidence="4" id="KW-0862">Zinc</keyword>
<reference evidence="7 8" key="1">
    <citation type="journal article" date="2018" name="Mol. Ecol.">
        <title>The obligate alkalophilic soda-lake fungus Sodiomyces alkalinus has shifted to a protein diet.</title>
        <authorList>
            <person name="Grum-Grzhimaylo A.A."/>
            <person name="Falkoski D.L."/>
            <person name="van den Heuvel J."/>
            <person name="Valero-Jimenez C.A."/>
            <person name="Min B."/>
            <person name="Choi I.G."/>
            <person name="Lipzen A."/>
            <person name="Daum C.G."/>
            <person name="Aanen D.K."/>
            <person name="Tsang A."/>
            <person name="Henrissat B."/>
            <person name="Bilanenko E.N."/>
            <person name="de Vries R.P."/>
            <person name="van Kan J.A.L."/>
            <person name="Grigoriev I.V."/>
            <person name="Debets A.J.M."/>
        </authorList>
    </citation>
    <scope>NUCLEOTIDE SEQUENCE [LARGE SCALE GENOMIC DNA]</scope>
    <source>
        <strain evidence="7 8">F11</strain>
    </source>
</reference>
<dbReference type="GeneID" id="39581435"/>
<sequence length="347" mass="37496">MTVTSASSSSPDSVAVLLLDGGLGTSLADDYGVRFGPHTPLWSSHLLIADQTTLLACQRDFAEVPVDIISTATYQVSLQGFANTVTSRFPNGIGRGDIIPFIRDAVRIAEDAAGSTGARVALSLGPYGACMVPSQEYSGRYDEQHDSVDALRGWHVDCLGLFQEAGVFSSPVAGYVALETVPRVDEIVALRQALDETRAVAFGTPFWISCLFPREEEGKEFTLPDGSSVKEAVAAMLDVSLRTLISSYERAVAELLAAEQIDAAPPALILYPDGTNGEVYNTSTQTWELPEGTGQRDISWETQLAQIVRETRSRGRWRQIVVGGCCKAGHRELGRLCRELQQQGLRG</sequence>
<dbReference type="AlphaFoldDB" id="A0A3N2PRV0"/>
<dbReference type="GO" id="GO:0032259">
    <property type="term" value="P:methylation"/>
    <property type="evidence" value="ECO:0007669"/>
    <property type="project" value="UniProtKB-KW"/>
</dbReference>
<dbReference type="PANTHER" id="PTHR46015">
    <property type="entry name" value="ZGC:172121"/>
    <property type="match status" value="1"/>
</dbReference>
<dbReference type="EMBL" id="ML119057">
    <property type="protein sequence ID" value="ROT37096.1"/>
    <property type="molecule type" value="Genomic_DNA"/>
</dbReference>
<dbReference type="GO" id="GO:0009086">
    <property type="term" value="P:methionine biosynthetic process"/>
    <property type="evidence" value="ECO:0007669"/>
    <property type="project" value="TreeGrafter"/>
</dbReference>
<dbReference type="Pfam" id="PF02574">
    <property type="entry name" value="S-methyl_trans"/>
    <property type="match status" value="1"/>
</dbReference>
<proteinExistence type="predicted"/>
<evidence type="ECO:0000259" key="6">
    <source>
        <dbReference type="PROSITE" id="PS50970"/>
    </source>
</evidence>
<dbReference type="GO" id="GO:0008898">
    <property type="term" value="F:S-adenosylmethionine-homocysteine S-methyltransferase activity"/>
    <property type="evidence" value="ECO:0007669"/>
    <property type="project" value="TreeGrafter"/>
</dbReference>
<dbReference type="RefSeq" id="XP_028464902.1">
    <property type="nucleotide sequence ID" value="XM_028612957.1"/>
</dbReference>
<name>A0A3N2PRV0_SODAK</name>
<evidence type="ECO:0000256" key="5">
    <source>
        <dbReference type="PROSITE-ProRule" id="PRU00333"/>
    </source>
</evidence>
<keyword evidence="2 7" id="KW-0808">Transferase</keyword>
<dbReference type="GO" id="GO:0033528">
    <property type="term" value="P:S-methylmethionine cycle"/>
    <property type="evidence" value="ECO:0007669"/>
    <property type="project" value="TreeGrafter"/>
</dbReference>
<evidence type="ECO:0000256" key="2">
    <source>
        <dbReference type="ARBA" id="ARBA00022679"/>
    </source>
</evidence>
<keyword evidence="8" id="KW-1185">Reference proteome</keyword>
<dbReference type="OrthoDB" id="261426at2759"/>
<dbReference type="PANTHER" id="PTHR46015:SF1">
    <property type="entry name" value="HOMOCYSTEINE S-METHYLTRANSFERASE-LIKE ISOFORM 1"/>
    <property type="match status" value="1"/>
</dbReference>
<dbReference type="InterPro" id="IPR036589">
    <property type="entry name" value="HCY_dom_sf"/>
</dbReference>
<dbReference type="GO" id="GO:0046872">
    <property type="term" value="F:metal ion binding"/>
    <property type="evidence" value="ECO:0007669"/>
    <property type="project" value="UniProtKB-KW"/>
</dbReference>
<comment type="caution">
    <text evidence="5">Lacks conserved residue(s) required for the propagation of feature annotation.</text>
</comment>
<dbReference type="PROSITE" id="PS50970">
    <property type="entry name" value="HCY"/>
    <property type="match status" value="1"/>
</dbReference>
<dbReference type="InterPro" id="IPR051486">
    <property type="entry name" value="Hcy_S-methyltransferase"/>
</dbReference>
<dbReference type="STRING" id="1314773.A0A3N2PRV0"/>
<evidence type="ECO:0000256" key="4">
    <source>
        <dbReference type="ARBA" id="ARBA00022833"/>
    </source>
</evidence>
<evidence type="ECO:0000313" key="8">
    <source>
        <dbReference type="Proteomes" id="UP000272025"/>
    </source>
</evidence>
<evidence type="ECO:0000256" key="1">
    <source>
        <dbReference type="ARBA" id="ARBA00022603"/>
    </source>
</evidence>
<evidence type="ECO:0000313" key="7">
    <source>
        <dbReference type="EMBL" id="ROT37096.1"/>
    </source>
</evidence>
<keyword evidence="3" id="KW-0479">Metal-binding</keyword>
<dbReference type="Proteomes" id="UP000272025">
    <property type="component" value="Unassembled WGS sequence"/>
</dbReference>
<dbReference type="SUPFAM" id="SSF82282">
    <property type="entry name" value="Homocysteine S-methyltransferase"/>
    <property type="match status" value="1"/>
</dbReference>
<keyword evidence="1 7" id="KW-0489">Methyltransferase</keyword>
<evidence type="ECO:0000256" key="3">
    <source>
        <dbReference type="ARBA" id="ARBA00022723"/>
    </source>
</evidence>
<feature type="domain" description="Hcy-binding" evidence="6">
    <location>
        <begin position="5"/>
        <end position="340"/>
    </location>
</feature>
<dbReference type="InterPro" id="IPR003726">
    <property type="entry name" value="HCY_dom"/>
</dbReference>